<feature type="DNA-binding region" description="Fork-head" evidence="6">
    <location>
        <begin position="199"/>
        <end position="292"/>
    </location>
</feature>
<feature type="compositionally biased region" description="Acidic residues" evidence="7">
    <location>
        <begin position="573"/>
        <end position="597"/>
    </location>
</feature>
<keyword evidence="1" id="KW-0217">Developmental protein</keyword>
<keyword evidence="2" id="KW-0805">Transcription regulation</keyword>
<dbReference type="PRINTS" id="PR00053">
    <property type="entry name" value="FORKHEAD"/>
</dbReference>
<evidence type="ECO:0000259" key="8">
    <source>
        <dbReference type="PROSITE" id="PS50039"/>
    </source>
</evidence>
<keyword evidence="5 6" id="KW-0539">Nucleus</keyword>
<dbReference type="InterPro" id="IPR030456">
    <property type="entry name" value="TF_fork_head_CS_2"/>
</dbReference>
<reference evidence="9" key="1">
    <citation type="journal article" date="2013" name="Genetics">
        <title>The draft genome and transcriptome of Panagrellus redivivus are shaped by the harsh demands of a free-living lifestyle.</title>
        <authorList>
            <person name="Srinivasan J."/>
            <person name="Dillman A.R."/>
            <person name="Macchietto M.G."/>
            <person name="Heikkinen L."/>
            <person name="Lakso M."/>
            <person name="Fracchia K.M."/>
            <person name="Antoshechkin I."/>
            <person name="Mortazavi A."/>
            <person name="Wong G."/>
            <person name="Sternberg P.W."/>
        </authorList>
    </citation>
    <scope>NUCLEOTIDE SEQUENCE [LARGE SCALE GENOMIC DNA]</scope>
    <source>
        <strain evidence="9">MT8872</strain>
    </source>
</reference>
<evidence type="ECO:0000256" key="5">
    <source>
        <dbReference type="ARBA" id="ARBA00023242"/>
    </source>
</evidence>
<dbReference type="PANTHER" id="PTHR46721">
    <property type="entry name" value="FORKHEAD BOX PROTEIN N1"/>
    <property type="match status" value="1"/>
</dbReference>
<feature type="domain" description="Fork-head" evidence="8">
    <location>
        <begin position="199"/>
        <end position="292"/>
    </location>
</feature>
<name>A0A7E4W469_PANRE</name>
<feature type="compositionally biased region" description="Low complexity" evidence="7">
    <location>
        <begin position="469"/>
        <end position="483"/>
    </location>
</feature>
<keyword evidence="9" id="KW-1185">Reference proteome</keyword>
<comment type="subcellular location">
    <subcellularLocation>
        <location evidence="6">Nucleus</location>
    </subcellularLocation>
</comment>
<feature type="region of interest" description="Disordered" evidence="7">
    <location>
        <begin position="402"/>
        <end position="483"/>
    </location>
</feature>
<dbReference type="PROSITE" id="PS50039">
    <property type="entry name" value="FORK_HEAD_3"/>
    <property type="match status" value="1"/>
</dbReference>
<dbReference type="InterPro" id="IPR049624">
    <property type="entry name" value="FOXN1_4"/>
</dbReference>
<dbReference type="Gene3D" id="1.10.10.10">
    <property type="entry name" value="Winged helix-like DNA-binding domain superfamily/Winged helix DNA-binding domain"/>
    <property type="match status" value="1"/>
</dbReference>
<dbReference type="Pfam" id="PF00250">
    <property type="entry name" value="Forkhead"/>
    <property type="match status" value="1"/>
</dbReference>
<evidence type="ECO:0000256" key="3">
    <source>
        <dbReference type="ARBA" id="ARBA00023125"/>
    </source>
</evidence>
<proteinExistence type="predicted"/>
<dbReference type="InterPro" id="IPR001766">
    <property type="entry name" value="Fork_head_dom"/>
</dbReference>
<evidence type="ECO:0000256" key="2">
    <source>
        <dbReference type="ARBA" id="ARBA00023015"/>
    </source>
</evidence>
<dbReference type="SMART" id="SM00339">
    <property type="entry name" value="FH"/>
    <property type="match status" value="1"/>
</dbReference>
<evidence type="ECO:0000256" key="6">
    <source>
        <dbReference type="PROSITE-ProRule" id="PRU00089"/>
    </source>
</evidence>
<dbReference type="Proteomes" id="UP000492821">
    <property type="component" value="Unassembled WGS sequence"/>
</dbReference>
<dbReference type="InterPro" id="IPR036388">
    <property type="entry name" value="WH-like_DNA-bd_sf"/>
</dbReference>
<evidence type="ECO:0000313" key="10">
    <source>
        <dbReference type="WBParaSite" id="Pan_g6813.t1"/>
    </source>
</evidence>
<dbReference type="PROSITE" id="PS00658">
    <property type="entry name" value="FORK_HEAD_2"/>
    <property type="match status" value="1"/>
</dbReference>
<dbReference type="GO" id="GO:0000976">
    <property type="term" value="F:transcription cis-regulatory region binding"/>
    <property type="evidence" value="ECO:0007669"/>
    <property type="project" value="TreeGrafter"/>
</dbReference>
<organism evidence="9 10">
    <name type="scientific">Panagrellus redivivus</name>
    <name type="common">Microworm</name>
    <dbReference type="NCBI Taxonomy" id="6233"/>
    <lineage>
        <taxon>Eukaryota</taxon>
        <taxon>Metazoa</taxon>
        <taxon>Ecdysozoa</taxon>
        <taxon>Nematoda</taxon>
        <taxon>Chromadorea</taxon>
        <taxon>Rhabditida</taxon>
        <taxon>Tylenchina</taxon>
        <taxon>Panagrolaimomorpha</taxon>
        <taxon>Panagrolaimoidea</taxon>
        <taxon>Panagrolaimidae</taxon>
        <taxon>Panagrellus</taxon>
    </lineage>
</organism>
<evidence type="ECO:0000256" key="7">
    <source>
        <dbReference type="SAM" id="MobiDB-lite"/>
    </source>
</evidence>
<protein>
    <submittedName>
        <fullName evidence="10">Fork-head domain-containing protein</fullName>
    </submittedName>
</protein>
<reference evidence="10" key="2">
    <citation type="submission" date="2020-10" db="UniProtKB">
        <authorList>
            <consortium name="WormBaseParasite"/>
        </authorList>
    </citation>
    <scope>IDENTIFICATION</scope>
</reference>
<evidence type="ECO:0000256" key="4">
    <source>
        <dbReference type="ARBA" id="ARBA00023163"/>
    </source>
</evidence>
<dbReference type="PANTHER" id="PTHR46721:SF3">
    <property type="entry name" value="FORKHEAD BOX N1"/>
    <property type="match status" value="1"/>
</dbReference>
<accession>A0A7E4W469</accession>
<dbReference type="WBParaSite" id="Pan_g6813.t1">
    <property type="protein sequence ID" value="Pan_g6813.t1"/>
    <property type="gene ID" value="Pan_g6813"/>
</dbReference>
<evidence type="ECO:0000313" key="9">
    <source>
        <dbReference type="Proteomes" id="UP000492821"/>
    </source>
</evidence>
<keyword evidence="3 6" id="KW-0238">DNA-binding</keyword>
<sequence length="606" mass="69477">MCSNLFHYNDKPRPYLVDPACTWFRFWYFEVGGCANMDIMTNKQTSDFFAQDDEFDDLFPSGILDELHEDYKDICNSAFTDEMFDELMQQPSSSFGDNHGYRQYDENDAFGFSNLNTPLYDEYAYQNTDIKPMSNMLKTEYMTSDDGVYSNAQSPTELDIKPVIKTTKKGNRAADKRKKVRKPKKERTDEKYYLNGHYKPVLPYACLVGLALKNAPNGILSVAEIYHFVIYNFPFFEYAPSGWKNSIRHNLSLNPCFAKIEVETNTNRKSCLWMLRDDKKKFMDDEIVKHEADKVQKAMRLPDNYDQVVSGAAGMPPGEEIDRLVTQEKEHKQARAAMFKQCRETERAVRPEDLESEFSDYGRDYRPTARQHAERHLEHLLTGCSSSDTIRSVSRPVIRTLIKEEADETPTSSTANPDLKRKHQEDREVILTEVYEPPPAPKQTKLSPFEADESTDSTGTDPRSEFEYSSLDDNNSQSDTSDSSRVYLLPLASDDLARRLAAEETQPVGMFNNFMINRPSPPASRHGEVPFHAYSTRPSGRPMMHYLGTIENGYFTVHGSTGLSLARTRVAEEAEVEQPEEETEVSEEEEFQDSNEDPSDKENICH</sequence>
<dbReference type="SUPFAM" id="SSF46785">
    <property type="entry name" value="Winged helix' DNA-binding domain"/>
    <property type="match status" value="1"/>
</dbReference>
<keyword evidence="4" id="KW-0804">Transcription</keyword>
<evidence type="ECO:0000256" key="1">
    <source>
        <dbReference type="ARBA" id="ARBA00022473"/>
    </source>
</evidence>
<feature type="region of interest" description="Disordered" evidence="7">
    <location>
        <begin position="569"/>
        <end position="606"/>
    </location>
</feature>
<dbReference type="GO" id="GO:0000981">
    <property type="term" value="F:DNA-binding transcription factor activity, RNA polymerase II-specific"/>
    <property type="evidence" value="ECO:0007669"/>
    <property type="project" value="TreeGrafter"/>
</dbReference>
<dbReference type="GO" id="GO:0005634">
    <property type="term" value="C:nucleus"/>
    <property type="evidence" value="ECO:0007669"/>
    <property type="project" value="UniProtKB-SubCell"/>
</dbReference>
<dbReference type="AlphaFoldDB" id="A0A7E4W469"/>
<dbReference type="InterPro" id="IPR036390">
    <property type="entry name" value="WH_DNA-bd_sf"/>
</dbReference>